<organism evidence="2 3">
    <name type="scientific">Rhizophagus irregularis</name>
    <dbReference type="NCBI Taxonomy" id="588596"/>
    <lineage>
        <taxon>Eukaryota</taxon>
        <taxon>Fungi</taxon>
        <taxon>Fungi incertae sedis</taxon>
        <taxon>Mucoromycota</taxon>
        <taxon>Glomeromycotina</taxon>
        <taxon>Glomeromycetes</taxon>
        <taxon>Glomerales</taxon>
        <taxon>Glomeraceae</taxon>
        <taxon>Rhizophagus</taxon>
    </lineage>
</organism>
<accession>A0A2N1M275</accession>
<protein>
    <submittedName>
        <fullName evidence="2">Uncharacterized protein</fullName>
    </submittedName>
</protein>
<comment type="caution">
    <text evidence="2">The sequence shown here is derived from an EMBL/GenBank/DDBJ whole genome shotgun (WGS) entry which is preliminary data.</text>
</comment>
<evidence type="ECO:0000256" key="1">
    <source>
        <dbReference type="SAM" id="Coils"/>
    </source>
</evidence>
<dbReference type="VEuPathDB" id="FungiDB:FUN_005989"/>
<dbReference type="Proteomes" id="UP000233469">
    <property type="component" value="Unassembled WGS sequence"/>
</dbReference>
<name>A0A2N1M275_9GLOM</name>
<dbReference type="AlphaFoldDB" id="A0A2N1M275"/>
<sequence length="199" mass="22997">MVKTANYTPNRADVCCEAAQEWNKIKNKNSTEIEDIIKQYLATPFNLYDIRTVISKHSIPREDPIPPPPIIHSIDSTLEISPNASAQRRATDEIKMIERKIAELEQICNITTDPQIRNDMYIKINDLRTEISSNKDKIMKLKRNAKYVQDCRAKKLKMLTEDQEVVRYDGRGRPPILFKYPDLHDQIHNSVEFGSADAK</sequence>
<dbReference type="EMBL" id="LLXL01006920">
    <property type="protein sequence ID" value="PKK55747.1"/>
    <property type="molecule type" value="Genomic_DNA"/>
</dbReference>
<gene>
    <name evidence="2" type="ORF">RhiirC2_801607</name>
</gene>
<reference evidence="2 3" key="1">
    <citation type="submission" date="2016-04" db="EMBL/GenBank/DDBJ databases">
        <title>Genome analyses suggest a sexual origin of heterokaryosis in a supposedly ancient asexual fungus.</title>
        <authorList>
            <person name="Ropars J."/>
            <person name="Sedzielewska K."/>
            <person name="Noel J."/>
            <person name="Charron P."/>
            <person name="Farinelli L."/>
            <person name="Marton T."/>
            <person name="Kruger M."/>
            <person name="Pelin A."/>
            <person name="Brachmann A."/>
            <person name="Corradi N."/>
        </authorList>
    </citation>
    <scope>NUCLEOTIDE SEQUENCE [LARGE SCALE GENOMIC DNA]</scope>
    <source>
        <strain evidence="2 3">C2</strain>
    </source>
</reference>
<keyword evidence="1" id="KW-0175">Coiled coil</keyword>
<proteinExistence type="predicted"/>
<reference evidence="2 3" key="2">
    <citation type="submission" date="2017-10" db="EMBL/GenBank/DDBJ databases">
        <title>Extensive intraspecific genome diversity in a model arbuscular mycorrhizal fungus.</title>
        <authorList>
            <person name="Chen E.C.H."/>
            <person name="Morin E."/>
            <person name="Baudet D."/>
            <person name="Noel J."/>
            <person name="Ndikumana S."/>
            <person name="Charron P."/>
            <person name="St-Onge C."/>
            <person name="Giorgi J."/>
            <person name="Grigoriev I.V."/>
            <person name="Roux C."/>
            <person name="Martin F.M."/>
            <person name="Corradi N."/>
        </authorList>
    </citation>
    <scope>NUCLEOTIDE SEQUENCE [LARGE SCALE GENOMIC DNA]</scope>
    <source>
        <strain evidence="2 3">C2</strain>
    </source>
</reference>
<feature type="coiled-coil region" evidence="1">
    <location>
        <begin position="87"/>
        <end position="144"/>
    </location>
</feature>
<evidence type="ECO:0000313" key="3">
    <source>
        <dbReference type="Proteomes" id="UP000233469"/>
    </source>
</evidence>
<evidence type="ECO:0000313" key="2">
    <source>
        <dbReference type="EMBL" id="PKK55747.1"/>
    </source>
</evidence>